<reference evidence="1" key="1">
    <citation type="submission" date="2021-01" db="EMBL/GenBank/DDBJ databases">
        <authorList>
            <person name="Corre E."/>
            <person name="Pelletier E."/>
            <person name="Niang G."/>
            <person name="Scheremetjew M."/>
            <person name="Finn R."/>
            <person name="Kale V."/>
            <person name="Holt S."/>
            <person name="Cochrane G."/>
            <person name="Meng A."/>
            <person name="Brown T."/>
            <person name="Cohen L."/>
        </authorList>
    </citation>
    <scope>NUCLEOTIDE SEQUENCE</scope>
    <source>
        <strain evidence="1">CCMP1320</strain>
    </source>
</reference>
<organism evidence="1">
    <name type="scientific">Dunaliella tertiolecta</name>
    <name type="common">Green alga</name>
    <dbReference type="NCBI Taxonomy" id="3047"/>
    <lineage>
        <taxon>Eukaryota</taxon>
        <taxon>Viridiplantae</taxon>
        <taxon>Chlorophyta</taxon>
        <taxon>core chlorophytes</taxon>
        <taxon>Chlorophyceae</taxon>
        <taxon>CS clade</taxon>
        <taxon>Chlamydomonadales</taxon>
        <taxon>Dunaliellaceae</taxon>
        <taxon>Dunaliella</taxon>
    </lineage>
</organism>
<dbReference type="AlphaFoldDB" id="A0A7S3VP62"/>
<protein>
    <submittedName>
        <fullName evidence="1">Uncharacterized protein</fullName>
    </submittedName>
</protein>
<accession>A0A7S3VP62</accession>
<name>A0A7S3VP62_DUNTE</name>
<evidence type="ECO:0000313" key="1">
    <source>
        <dbReference type="EMBL" id="CAE0497412.1"/>
    </source>
</evidence>
<gene>
    <name evidence="1" type="ORF">DTER00134_LOCUS12485</name>
</gene>
<proteinExistence type="predicted"/>
<dbReference type="EMBL" id="HBIP01020947">
    <property type="protein sequence ID" value="CAE0497412.1"/>
    <property type="molecule type" value="Transcribed_RNA"/>
</dbReference>
<sequence>MKKMGNTNFPYHYALHEVAFECFHETIKYYQQFSKLPAQSAKQAHCMHLLWQGCLRTLPLQLLLSEAQMGQGCLRTLLRHLLSAEEQAANKTIKSKLCLQHCLAVLSRNLG</sequence>